<dbReference type="InterPro" id="IPR003349">
    <property type="entry name" value="JmjN"/>
</dbReference>
<feature type="domain" description="JmjC" evidence="3">
    <location>
        <begin position="401"/>
        <end position="563"/>
    </location>
</feature>
<sequence length="912" mass="102762">MHAAFSEPYPFETKRPLAGTPFSEKISNILPSPKSSTSNNSPFYLKKITLLCRSQNSSTSNSSLDSNISHLQDPNSSSSESDLPILQDSNSYLYPTLCGRKIKYYFYPDSKIPVFLPDEEQFADFSIFVQAIDKIGSRAGLAKVIPPLSWRKELEQKVSATNSPFFSSTCSLPRVGASQSRKSPLSNPTEVLDSPLSASESDPLSLNNVAKFPDFSFPEFRPIVQLFDCRKGVYRQYNVEHRKKQMNLSEFFLYSKQPGHCTPQIGTSTVSSRNKRNNFSSNTISINPDSNLKDDSYFKLHPLISDIKSSYDGIYVDYHKGFIRLIKNPPTTSSQDQKSKKKKINSILKFQSADKSDSQYLYVDNHDLQIYNEIERSYWRNLLIEAPMYGADILGSLFPTVEDFPSWNIRNLKSILNKVKLEISGVTLPYLYVGAWKSTFSWHLEDMDLYSINYVHFGAPKAWFSITDTDCARFERCAQATFAEDYKKCKQFLRHKSFHMSPSFLASQGIKVNRVVQKAGEFIITFPFGYHSGFNHGFNCAESTNFALKKWVEIGRNSEYCKCIPDSVKIDVDKWFSSESSKSINSDILSAPLNITRPLKKTSPAKRSPKKNISSSAKRSKKLLSINSPISDTLEKSNEHLFSEFFYNSKITACCVSPIVQSNSTLSCKTCGIVIHKNALNPVLTNLDDENNTLMDSTDCPSCKINNENVFCVFCGCSGGFLVPVLLKSDSNRRNSKRILEKLNNSLYGHYFCAHYNELATIKFDQNYGSNASLSVNCEYTNHQIIDIEQIDETPSNNNTDTSNKDILPQLAYNNSYITLSKDLKNLKKSENCSLCKKFNHKINSTFTNCSHPGCTSIIHPICAAKEQYCLLDSSLSPSNVLASLASDSKDNLEIFDTCAKKNLFCCDHSTL</sequence>
<dbReference type="PROSITE" id="PS51184">
    <property type="entry name" value="JMJC"/>
    <property type="match status" value="1"/>
</dbReference>
<feature type="domain" description="JmjN" evidence="2">
    <location>
        <begin position="112"/>
        <end position="153"/>
    </location>
</feature>
<evidence type="ECO:0000259" key="3">
    <source>
        <dbReference type="PROSITE" id="PS51184"/>
    </source>
</evidence>
<dbReference type="GO" id="GO:0005634">
    <property type="term" value="C:nucleus"/>
    <property type="evidence" value="ECO:0007669"/>
    <property type="project" value="TreeGrafter"/>
</dbReference>
<keyword evidence="5" id="KW-1185">Reference proteome</keyword>
<dbReference type="SMART" id="SM00558">
    <property type="entry name" value="JmjC"/>
    <property type="match status" value="1"/>
</dbReference>
<evidence type="ECO:0000313" key="5">
    <source>
        <dbReference type="Proteomes" id="UP000245383"/>
    </source>
</evidence>
<feature type="compositionally biased region" description="Basic residues" evidence="1">
    <location>
        <begin position="599"/>
        <end position="610"/>
    </location>
</feature>
<dbReference type="PROSITE" id="PS51183">
    <property type="entry name" value="JMJN"/>
    <property type="match status" value="1"/>
</dbReference>
<dbReference type="OrthoDB" id="9547406at2759"/>
<evidence type="ECO:0000259" key="2">
    <source>
        <dbReference type="PROSITE" id="PS51183"/>
    </source>
</evidence>
<feature type="region of interest" description="Disordered" evidence="1">
    <location>
        <begin position="266"/>
        <end position="285"/>
    </location>
</feature>
<dbReference type="STRING" id="133385.A0A2T9YGZ6"/>
<evidence type="ECO:0000313" key="4">
    <source>
        <dbReference type="EMBL" id="PVU91607.1"/>
    </source>
</evidence>
<comment type="caution">
    <text evidence="4">The sequence shown here is derived from an EMBL/GenBank/DDBJ whole genome shotgun (WGS) entry which is preliminary data.</text>
</comment>
<dbReference type="AlphaFoldDB" id="A0A2T9YGZ6"/>
<proteinExistence type="predicted"/>
<dbReference type="PANTHER" id="PTHR10694:SF7">
    <property type="entry name" value="[HISTONE H3]-TRIMETHYL-L-LYSINE(9) DEMETHYLASE"/>
    <property type="match status" value="1"/>
</dbReference>
<dbReference type="GO" id="GO:0000785">
    <property type="term" value="C:chromatin"/>
    <property type="evidence" value="ECO:0007669"/>
    <property type="project" value="TreeGrafter"/>
</dbReference>
<dbReference type="Pfam" id="PF02373">
    <property type="entry name" value="JmjC"/>
    <property type="match status" value="1"/>
</dbReference>
<feature type="compositionally biased region" description="Polar residues" evidence="1">
    <location>
        <begin position="70"/>
        <end position="83"/>
    </location>
</feature>
<dbReference type="EMBL" id="MBFR01000192">
    <property type="protein sequence ID" value="PVU91607.1"/>
    <property type="molecule type" value="Genomic_DNA"/>
</dbReference>
<name>A0A2T9YGZ6_9FUNG</name>
<dbReference type="Proteomes" id="UP000245383">
    <property type="component" value="Unassembled WGS sequence"/>
</dbReference>
<dbReference type="InterPro" id="IPR003347">
    <property type="entry name" value="JmjC_dom"/>
</dbReference>
<accession>A0A2T9YGZ6</accession>
<evidence type="ECO:0008006" key="6">
    <source>
        <dbReference type="Google" id="ProtNLM"/>
    </source>
</evidence>
<feature type="compositionally biased region" description="Low complexity" evidence="1">
    <location>
        <begin position="59"/>
        <end position="69"/>
    </location>
</feature>
<feature type="region of interest" description="Disordered" evidence="1">
    <location>
        <begin position="177"/>
        <end position="202"/>
    </location>
</feature>
<dbReference type="GO" id="GO:0010468">
    <property type="term" value="P:regulation of gene expression"/>
    <property type="evidence" value="ECO:0007669"/>
    <property type="project" value="TreeGrafter"/>
</dbReference>
<reference evidence="4 5" key="1">
    <citation type="journal article" date="2018" name="MBio">
        <title>Comparative Genomics Reveals the Core Gene Toolbox for the Fungus-Insect Symbiosis.</title>
        <authorList>
            <person name="Wang Y."/>
            <person name="Stata M."/>
            <person name="Wang W."/>
            <person name="Stajich J.E."/>
            <person name="White M.M."/>
            <person name="Moncalvo J.M."/>
        </authorList>
    </citation>
    <scope>NUCLEOTIDE SEQUENCE [LARGE SCALE GENOMIC DNA]</scope>
    <source>
        <strain evidence="4 5">SWE-8-4</strain>
    </source>
</reference>
<protein>
    <recommendedName>
        <fullName evidence="6">[Histone H3]-trimethyl-L-lysine(9) demethylase</fullName>
    </recommendedName>
</protein>
<dbReference type="GO" id="GO:0032454">
    <property type="term" value="F:histone H3K9 demethylase activity"/>
    <property type="evidence" value="ECO:0007669"/>
    <property type="project" value="TreeGrafter"/>
</dbReference>
<dbReference type="SMART" id="SM00545">
    <property type="entry name" value="JmjN"/>
    <property type="match status" value="1"/>
</dbReference>
<gene>
    <name evidence="4" type="ORF">BB561_004318</name>
</gene>
<dbReference type="Gene3D" id="2.60.120.650">
    <property type="entry name" value="Cupin"/>
    <property type="match status" value="2"/>
</dbReference>
<feature type="compositionally biased region" description="Polar residues" evidence="1">
    <location>
        <begin position="177"/>
        <end position="189"/>
    </location>
</feature>
<dbReference type="GO" id="GO:0051864">
    <property type="term" value="F:histone H3K36 demethylase activity"/>
    <property type="evidence" value="ECO:0007669"/>
    <property type="project" value="TreeGrafter"/>
</dbReference>
<evidence type="ECO:0000256" key="1">
    <source>
        <dbReference type="SAM" id="MobiDB-lite"/>
    </source>
</evidence>
<organism evidence="4 5">
    <name type="scientific">Smittium simulii</name>
    <dbReference type="NCBI Taxonomy" id="133385"/>
    <lineage>
        <taxon>Eukaryota</taxon>
        <taxon>Fungi</taxon>
        <taxon>Fungi incertae sedis</taxon>
        <taxon>Zoopagomycota</taxon>
        <taxon>Kickxellomycotina</taxon>
        <taxon>Harpellomycetes</taxon>
        <taxon>Harpellales</taxon>
        <taxon>Legeriomycetaceae</taxon>
        <taxon>Smittium</taxon>
    </lineage>
</organism>
<feature type="region of interest" description="Disordered" evidence="1">
    <location>
        <begin position="59"/>
        <end position="83"/>
    </location>
</feature>
<dbReference type="PANTHER" id="PTHR10694">
    <property type="entry name" value="LYSINE-SPECIFIC DEMETHYLASE"/>
    <property type="match status" value="1"/>
</dbReference>
<dbReference type="Pfam" id="PF02375">
    <property type="entry name" value="JmjN"/>
    <property type="match status" value="1"/>
</dbReference>
<dbReference type="SUPFAM" id="SSF51197">
    <property type="entry name" value="Clavaminate synthase-like"/>
    <property type="match status" value="1"/>
</dbReference>
<feature type="region of interest" description="Disordered" evidence="1">
    <location>
        <begin position="599"/>
        <end position="619"/>
    </location>
</feature>